<evidence type="ECO:0000313" key="7">
    <source>
        <dbReference type="EMBL" id="KAL1412258.1"/>
    </source>
</evidence>
<dbReference type="PANTHER" id="PTHR19359">
    <property type="entry name" value="CYTOCHROME B5"/>
    <property type="match status" value="1"/>
</dbReference>
<evidence type="ECO:0000256" key="5">
    <source>
        <dbReference type="RuleBase" id="RU362121"/>
    </source>
</evidence>
<keyword evidence="2 5" id="KW-0479">Metal-binding</keyword>
<dbReference type="InterPro" id="IPR050668">
    <property type="entry name" value="Cytochrome_b5"/>
</dbReference>
<feature type="domain" description="Cytochrome b5 heme-binding" evidence="6">
    <location>
        <begin position="4"/>
        <end position="89"/>
    </location>
</feature>
<dbReference type="PROSITE" id="PS50255">
    <property type="entry name" value="CYTOCHROME_B5_2"/>
    <property type="match status" value="1"/>
</dbReference>
<dbReference type="RefSeq" id="XP_069212202.1">
    <property type="nucleotide sequence ID" value="XM_069348658.1"/>
</dbReference>
<dbReference type="InterPro" id="IPR001199">
    <property type="entry name" value="Cyt_B5-like_heme/steroid-bd"/>
</dbReference>
<sequence length="117" mass="12884">MNTLKPFTPTELAKLVDKRNLHLLIHGKVYAVHEFVHEHPGGDIVLLGEAGKDATKAWDDIEHSDEAKELMKRYLAESFPEPTELGKLSTQSDSKPQALLVFAVALVLAAALLAKML</sequence>
<keyword evidence="3 5" id="KW-0408">Iron</keyword>
<dbReference type="EMBL" id="JBBXJM010000001">
    <property type="protein sequence ID" value="KAL1412258.1"/>
    <property type="molecule type" value="Genomic_DNA"/>
</dbReference>
<keyword evidence="5" id="KW-1133">Transmembrane helix</keyword>
<dbReference type="Pfam" id="PF00173">
    <property type="entry name" value="Cyt-b5"/>
    <property type="match status" value="1"/>
</dbReference>
<comment type="similarity">
    <text evidence="4 5">Belongs to the cytochrome b5 family.</text>
</comment>
<accession>A0ABR3QC25</accession>
<dbReference type="Proteomes" id="UP001565368">
    <property type="component" value="Unassembled WGS sequence"/>
</dbReference>
<dbReference type="Gene3D" id="3.10.120.10">
    <property type="entry name" value="Cytochrome b5-like heme/steroid binding domain"/>
    <property type="match status" value="1"/>
</dbReference>
<proteinExistence type="inferred from homology"/>
<evidence type="ECO:0000256" key="1">
    <source>
        <dbReference type="ARBA" id="ARBA00022617"/>
    </source>
</evidence>
<dbReference type="SMART" id="SM01117">
    <property type="entry name" value="Cyt-b5"/>
    <property type="match status" value="1"/>
</dbReference>
<comment type="caution">
    <text evidence="7">The sequence shown here is derived from an EMBL/GenBank/DDBJ whole genome shotgun (WGS) entry which is preliminary data.</text>
</comment>
<evidence type="ECO:0000256" key="2">
    <source>
        <dbReference type="ARBA" id="ARBA00022723"/>
    </source>
</evidence>
<evidence type="ECO:0000256" key="4">
    <source>
        <dbReference type="ARBA" id="ARBA00038168"/>
    </source>
</evidence>
<feature type="transmembrane region" description="Helical" evidence="5">
    <location>
        <begin position="97"/>
        <end position="114"/>
    </location>
</feature>
<dbReference type="GeneID" id="95981044"/>
<dbReference type="PANTHER" id="PTHR19359:SF14">
    <property type="entry name" value="CYTOCHROME B5 A"/>
    <property type="match status" value="1"/>
</dbReference>
<dbReference type="PROSITE" id="PS00191">
    <property type="entry name" value="CYTOCHROME_B5_1"/>
    <property type="match status" value="1"/>
</dbReference>
<keyword evidence="5" id="KW-0472">Membrane</keyword>
<dbReference type="SUPFAM" id="SSF55856">
    <property type="entry name" value="Cytochrome b5-like heme/steroid binding domain"/>
    <property type="match status" value="1"/>
</dbReference>
<evidence type="ECO:0000313" key="8">
    <source>
        <dbReference type="Proteomes" id="UP001565368"/>
    </source>
</evidence>
<evidence type="ECO:0000259" key="6">
    <source>
        <dbReference type="PROSITE" id="PS50255"/>
    </source>
</evidence>
<reference evidence="7 8" key="1">
    <citation type="submission" date="2023-08" db="EMBL/GenBank/DDBJ databases">
        <title>Annotated Genome Sequence of Vanrija albida AlHP1.</title>
        <authorList>
            <person name="Herzog R."/>
        </authorList>
    </citation>
    <scope>NUCLEOTIDE SEQUENCE [LARGE SCALE GENOMIC DNA]</scope>
    <source>
        <strain evidence="7 8">AlHP1</strain>
    </source>
</reference>
<gene>
    <name evidence="7" type="ORF">Q8F55_000001</name>
</gene>
<keyword evidence="8" id="KW-1185">Reference proteome</keyword>
<evidence type="ECO:0000256" key="3">
    <source>
        <dbReference type="ARBA" id="ARBA00023004"/>
    </source>
</evidence>
<dbReference type="InterPro" id="IPR036400">
    <property type="entry name" value="Cyt_B5-like_heme/steroid_sf"/>
</dbReference>
<dbReference type="InterPro" id="IPR018506">
    <property type="entry name" value="Cyt_B5_heme-BS"/>
</dbReference>
<dbReference type="PRINTS" id="PR00363">
    <property type="entry name" value="CYTOCHROMEB5"/>
</dbReference>
<organism evidence="7 8">
    <name type="scientific">Vanrija albida</name>
    <dbReference type="NCBI Taxonomy" id="181172"/>
    <lineage>
        <taxon>Eukaryota</taxon>
        <taxon>Fungi</taxon>
        <taxon>Dikarya</taxon>
        <taxon>Basidiomycota</taxon>
        <taxon>Agaricomycotina</taxon>
        <taxon>Tremellomycetes</taxon>
        <taxon>Trichosporonales</taxon>
        <taxon>Trichosporonaceae</taxon>
        <taxon>Vanrija</taxon>
    </lineage>
</organism>
<name>A0ABR3QC25_9TREE</name>
<protein>
    <recommendedName>
        <fullName evidence="6">Cytochrome b5 heme-binding domain-containing protein</fullName>
    </recommendedName>
</protein>
<keyword evidence="1 5" id="KW-0349">Heme</keyword>
<keyword evidence="5" id="KW-0812">Transmembrane</keyword>